<dbReference type="Proteomes" id="UP000324222">
    <property type="component" value="Unassembled WGS sequence"/>
</dbReference>
<evidence type="ECO:0000313" key="1">
    <source>
        <dbReference type="EMBL" id="MPC58765.1"/>
    </source>
</evidence>
<gene>
    <name evidence="1" type="ORF">E2C01_052774</name>
</gene>
<organism evidence="1 2">
    <name type="scientific">Portunus trituberculatus</name>
    <name type="common">Swimming crab</name>
    <name type="synonym">Neptunus trituberculatus</name>
    <dbReference type="NCBI Taxonomy" id="210409"/>
    <lineage>
        <taxon>Eukaryota</taxon>
        <taxon>Metazoa</taxon>
        <taxon>Ecdysozoa</taxon>
        <taxon>Arthropoda</taxon>
        <taxon>Crustacea</taxon>
        <taxon>Multicrustacea</taxon>
        <taxon>Malacostraca</taxon>
        <taxon>Eumalacostraca</taxon>
        <taxon>Eucarida</taxon>
        <taxon>Decapoda</taxon>
        <taxon>Pleocyemata</taxon>
        <taxon>Brachyura</taxon>
        <taxon>Eubrachyura</taxon>
        <taxon>Portunoidea</taxon>
        <taxon>Portunidae</taxon>
        <taxon>Portuninae</taxon>
        <taxon>Portunus</taxon>
    </lineage>
</organism>
<name>A0A5B7GMR9_PORTR</name>
<keyword evidence="2" id="KW-1185">Reference proteome</keyword>
<dbReference type="EMBL" id="VSRR010015973">
    <property type="protein sequence ID" value="MPC58765.1"/>
    <property type="molecule type" value="Genomic_DNA"/>
</dbReference>
<accession>A0A5B7GMR9</accession>
<protein>
    <submittedName>
        <fullName evidence="1">Uncharacterized protein</fullName>
    </submittedName>
</protein>
<evidence type="ECO:0000313" key="2">
    <source>
        <dbReference type="Proteomes" id="UP000324222"/>
    </source>
</evidence>
<proteinExistence type="predicted"/>
<sequence>MARRLQYLDTEGGTEEGGPGWNIDTSSWYKASRSWCGDDPCHCYSTVRFTPLSGRHKPVAGDLHSCLKPQGSHRPPHGFQGLSSPDALSLAFTHPLVESFSLLVQSLHSLQIWVQTTGRQQN</sequence>
<reference evidence="1 2" key="1">
    <citation type="submission" date="2019-05" db="EMBL/GenBank/DDBJ databases">
        <title>Another draft genome of Portunus trituberculatus and its Hox gene families provides insights of decapod evolution.</title>
        <authorList>
            <person name="Jeong J.-H."/>
            <person name="Song I."/>
            <person name="Kim S."/>
            <person name="Choi T."/>
            <person name="Kim D."/>
            <person name="Ryu S."/>
            <person name="Kim W."/>
        </authorList>
    </citation>
    <scope>NUCLEOTIDE SEQUENCE [LARGE SCALE GENOMIC DNA]</scope>
    <source>
        <tissue evidence="1">Muscle</tissue>
    </source>
</reference>
<dbReference type="AlphaFoldDB" id="A0A5B7GMR9"/>
<comment type="caution">
    <text evidence="1">The sequence shown here is derived from an EMBL/GenBank/DDBJ whole genome shotgun (WGS) entry which is preliminary data.</text>
</comment>